<evidence type="ECO:0000256" key="2">
    <source>
        <dbReference type="ARBA" id="ARBA00022692"/>
    </source>
</evidence>
<feature type="transmembrane region" description="Helical" evidence="5">
    <location>
        <begin position="20"/>
        <end position="46"/>
    </location>
</feature>
<keyword evidence="3 5" id="KW-1133">Transmembrane helix</keyword>
<comment type="caution">
    <text evidence="7">The sequence shown here is derived from an EMBL/GenBank/DDBJ whole genome shotgun (WGS) entry which is preliminary data.</text>
</comment>
<comment type="subcellular location">
    <subcellularLocation>
        <location evidence="1">Membrane</location>
        <topology evidence="1">Multi-pass membrane protein</topology>
    </subcellularLocation>
</comment>
<evidence type="ECO:0000256" key="1">
    <source>
        <dbReference type="ARBA" id="ARBA00004141"/>
    </source>
</evidence>
<keyword evidence="4 5" id="KW-0472">Membrane</keyword>
<proteinExistence type="predicted"/>
<dbReference type="InterPro" id="IPR004869">
    <property type="entry name" value="MMPL_dom"/>
</dbReference>
<evidence type="ECO:0000259" key="6">
    <source>
        <dbReference type="Pfam" id="PF03176"/>
    </source>
</evidence>
<evidence type="ECO:0000313" key="8">
    <source>
        <dbReference type="Proteomes" id="UP000235598"/>
    </source>
</evidence>
<evidence type="ECO:0000256" key="4">
    <source>
        <dbReference type="ARBA" id="ARBA00023136"/>
    </source>
</evidence>
<gene>
    <name evidence="7" type="ORF">CJ199_10285</name>
</gene>
<evidence type="ECO:0000256" key="5">
    <source>
        <dbReference type="SAM" id="Phobius"/>
    </source>
</evidence>
<dbReference type="RefSeq" id="WP_102239388.1">
    <property type="nucleotide sequence ID" value="NZ_PNHK01000004.1"/>
</dbReference>
<feature type="domain" description="Membrane transport protein MMPL" evidence="6">
    <location>
        <begin position="24"/>
        <end position="62"/>
    </location>
</feature>
<evidence type="ECO:0000256" key="3">
    <source>
        <dbReference type="ARBA" id="ARBA00022989"/>
    </source>
</evidence>
<evidence type="ECO:0000313" key="7">
    <source>
        <dbReference type="EMBL" id="PMD04744.1"/>
    </source>
</evidence>
<dbReference type="GO" id="GO:0016020">
    <property type="term" value="C:membrane"/>
    <property type="evidence" value="ECO:0007669"/>
    <property type="project" value="UniProtKB-SubCell"/>
</dbReference>
<reference evidence="7 8" key="1">
    <citation type="submission" date="2017-09" db="EMBL/GenBank/DDBJ databases">
        <title>Bacterial strain isolated from the female urinary microbiota.</title>
        <authorList>
            <person name="Thomas-White K."/>
            <person name="Kumar N."/>
            <person name="Forster S."/>
            <person name="Putonti C."/>
            <person name="Lawley T."/>
            <person name="Wolfe A.J."/>
        </authorList>
    </citation>
    <scope>NUCLEOTIDE SEQUENCE [LARGE SCALE GENOMIC DNA]</scope>
    <source>
        <strain evidence="7 8">UMB1301</strain>
    </source>
</reference>
<organism evidence="7 8">
    <name type="scientific">Brevibacterium paucivorans</name>
    <dbReference type="NCBI Taxonomy" id="170994"/>
    <lineage>
        <taxon>Bacteria</taxon>
        <taxon>Bacillati</taxon>
        <taxon>Actinomycetota</taxon>
        <taxon>Actinomycetes</taxon>
        <taxon>Micrococcales</taxon>
        <taxon>Brevibacteriaceae</taxon>
        <taxon>Brevibacterium</taxon>
    </lineage>
</organism>
<protein>
    <recommendedName>
        <fullName evidence="6">Membrane transport protein MMPL domain-containing protein</fullName>
    </recommendedName>
</protein>
<accession>A0A2N6VKW2</accession>
<dbReference type="SUPFAM" id="SSF82866">
    <property type="entry name" value="Multidrug efflux transporter AcrB transmembrane domain"/>
    <property type="match status" value="1"/>
</dbReference>
<dbReference type="AlphaFoldDB" id="A0A2N6VKW2"/>
<name>A0A2N6VKW2_9MICO</name>
<dbReference type="Proteomes" id="UP000235598">
    <property type="component" value="Unassembled WGS sequence"/>
</dbReference>
<dbReference type="EMBL" id="PNHK01000004">
    <property type="protein sequence ID" value="PMD04744.1"/>
    <property type="molecule type" value="Genomic_DNA"/>
</dbReference>
<dbReference type="Pfam" id="PF03176">
    <property type="entry name" value="MMPL"/>
    <property type="match status" value="1"/>
</dbReference>
<keyword evidence="2 5" id="KW-0812">Transmembrane</keyword>
<sequence length="70" mass="7491">MTTSTDTQSFADRLTSRRGAWITLGQLGLIVGVGVIVDTLVVRAVIVPSIFTLMGDKIWWPSKAPNASAC</sequence>